<dbReference type="InterPro" id="IPR050659">
    <property type="entry name" value="Peptidase_M24B"/>
</dbReference>
<evidence type="ECO:0000259" key="3">
    <source>
        <dbReference type="Pfam" id="PF00557"/>
    </source>
</evidence>
<dbReference type="Proteomes" id="UP000290527">
    <property type="component" value="Unassembled WGS sequence"/>
</dbReference>
<feature type="domain" description="Peptidase M24" evidence="3">
    <location>
        <begin position="137"/>
        <end position="335"/>
    </location>
</feature>
<dbReference type="AlphaFoldDB" id="A0A401HPJ2"/>
<dbReference type="SUPFAM" id="SSF55920">
    <property type="entry name" value="Creatinase/aminopeptidase"/>
    <property type="match status" value="1"/>
</dbReference>
<keyword evidence="5" id="KW-1185">Reference proteome</keyword>
<dbReference type="Gene3D" id="3.90.230.10">
    <property type="entry name" value="Creatinase/methionine aminopeptidase superfamily"/>
    <property type="match status" value="1"/>
</dbReference>
<accession>A0A401HPJ2</accession>
<organism evidence="4 5">
    <name type="scientific">Methanofervidicoccus abyssi</name>
    <dbReference type="NCBI Taxonomy" id="2082189"/>
    <lineage>
        <taxon>Archaea</taxon>
        <taxon>Methanobacteriati</taxon>
        <taxon>Methanobacteriota</taxon>
        <taxon>Methanomada group</taxon>
        <taxon>Methanococci</taxon>
        <taxon>Methanococcales</taxon>
        <taxon>Methanofervidicoccus</taxon>
    </lineage>
</organism>
<sequence length="342" mass="39849">MLNTLINRFFGETVDKIKTFLEYLEEKGIKRCILLSRENINYFLERYPPHNSLLTFDVENERTVLHLSKLEYRSFQGLHGKIEISLMKSVKDVIKGCDGVEETFPLRYIKYLPEDYKIVSRKLMEMRSIKTEREIEFIKRASKISKRALEYGIDCLSKEGITEMELAGEIEYMMKKMGSIKPAFDSIVLSDRKTTLPHGMPSEDVVKNIVLIDIGAVYRGYCSDITRTILLKEDRRYREIHQLVSDVKEEVEDHLREGTSVRELDRLARESMGEYKKYFIHSLGHGVGVNVHEEPSISSKAEKNLILKKNMVITVEPGIYLEDFGVRIEDMYLIKKDGFKRL</sequence>
<dbReference type="InterPro" id="IPR036005">
    <property type="entry name" value="Creatinase/aminopeptidase-like"/>
</dbReference>
<keyword evidence="4" id="KW-0224">Dipeptidase</keyword>
<dbReference type="SUPFAM" id="SSF53092">
    <property type="entry name" value="Creatinase/prolidase N-terminal domain"/>
    <property type="match status" value="1"/>
</dbReference>
<proteinExistence type="predicted"/>
<keyword evidence="1" id="KW-0479">Metal-binding</keyword>
<dbReference type="GO" id="GO:0102009">
    <property type="term" value="F:proline dipeptidase activity"/>
    <property type="evidence" value="ECO:0007669"/>
    <property type="project" value="UniProtKB-EC"/>
</dbReference>
<comment type="caution">
    <text evidence="4">The sequence shown here is derived from an EMBL/GenBank/DDBJ whole genome shotgun (WGS) entry which is preliminary data.</text>
</comment>
<dbReference type="InterPro" id="IPR000994">
    <property type="entry name" value="Pept_M24"/>
</dbReference>
<dbReference type="InterPro" id="IPR001714">
    <property type="entry name" value="Pept_M24_MAP"/>
</dbReference>
<keyword evidence="2 4" id="KW-0378">Hydrolase</keyword>
<dbReference type="Gene3D" id="3.40.350.10">
    <property type="entry name" value="Creatinase/prolidase N-terminal domain"/>
    <property type="match status" value="1"/>
</dbReference>
<dbReference type="InterPro" id="IPR029149">
    <property type="entry name" value="Creatin/AminoP/Spt16_N"/>
</dbReference>
<dbReference type="GO" id="GO:0046872">
    <property type="term" value="F:metal ion binding"/>
    <property type="evidence" value="ECO:0007669"/>
    <property type="project" value="UniProtKB-KW"/>
</dbReference>
<protein>
    <submittedName>
        <fullName evidence="4">Xaa-Pro dipeptidase</fullName>
        <ecNumber evidence="4">3.4.13.9</ecNumber>
    </submittedName>
</protein>
<dbReference type="EMBL" id="BFAX01000002">
    <property type="protein sequence ID" value="GBF36133.1"/>
    <property type="molecule type" value="Genomic_DNA"/>
</dbReference>
<dbReference type="InterPro" id="IPR001131">
    <property type="entry name" value="Peptidase_M24B_aminopep-P_CS"/>
</dbReference>
<name>A0A401HPJ2_9EURY</name>
<dbReference type="PANTHER" id="PTHR46112:SF2">
    <property type="entry name" value="XAA-PRO AMINOPEPTIDASE P-RELATED"/>
    <property type="match status" value="1"/>
</dbReference>
<dbReference type="EC" id="3.4.13.9" evidence="4"/>
<keyword evidence="4" id="KW-0645">Protease</keyword>
<reference evidence="4 5" key="1">
    <citation type="journal article" date="2019" name="Int. J. Syst. Evol. Microbiol.">
        <title>Methanofervidicoccus abyssi gen. nov., sp. nov., a hydrogenotrophic methanogen, isolated from a hydrothermal vent chimney in the Mid-Cayman Spreading Center, the Caribbean Sea.</title>
        <authorList>
            <person name="Sakai S."/>
            <person name="Takaki Y."/>
            <person name="Miyazaki M."/>
            <person name="Ogawara M."/>
            <person name="Yanagawa K."/>
            <person name="Miyazaki J."/>
            <person name="Takai K."/>
        </authorList>
    </citation>
    <scope>NUCLEOTIDE SEQUENCE [LARGE SCALE GENOMIC DNA]</scope>
    <source>
        <strain evidence="4 5">HHB</strain>
    </source>
</reference>
<evidence type="ECO:0000256" key="2">
    <source>
        <dbReference type="ARBA" id="ARBA00022801"/>
    </source>
</evidence>
<dbReference type="PROSITE" id="PS00491">
    <property type="entry name" value="PROLINE_PEPTIDASE"/>
    <property type="match status" value="1"/>
</dbReference>
<evidence type="ECO:0000256" key="1">
    <source>
        <dbReference type="ARBA" id="ARBA00022723"/>
    </source>
</evidence>
<gene>
    <name evidence="4" type="ORF">MHHB_P0358</name>
</gene>
<evidence type="ECO:0000313" key="5">
    <source>
        <dbReference type="Proteomes" id="UP000290527"/>
    </source>
</evidence>
<dbReference type="Pfam" id="PF00557">
    <property type="entry name" value="Peptidase_M24"/>
    <property type="match status" value="1"/>
</dbReference>
<dbReference type="PRINTS" id="PR00599">
    <property type="entry name" value="MAPEPTIDASE"/>
</dbReference>
<dbReference type="PANTHER" id="PTHR46112">
    <property type="entry name" value="AMINOPEPTIDASE"/>
    <property type="match status" value="1"/>
</dbReference>
<evidence type="ECO:0000313" key="4">
    <source>
        <dbReference type="EMBL" id="GBF36133.1"/>
    </source>
</evidence>